<evidence type="ECO:0000313" key="2">
    <source>
        <dbReference type="Ensembl" id="ENSEBUP00000020886.1"/>
    </source>
</evidence>
<reference evidence="2" key="2">
    <citation type="submission" date="2025-09" db="UniProtKB">
        <authorList>
            <consortium name="Ensembl"/>
        </authorList>
    </citation>
    <scope>IDENTIFICATION</scope>
</reference>
<name>A0A8C4WZ47_EPTBU</name>
<dbReference type="Proteomes" id="UP000694388">
    <property type="component" value="Unplaced"/>
</dbReference>
<reference evidence="2" key="1">
    <citation type="submission" date="2025-08" db="UniProtKB">
        <authorList>
            <consortium name="Ensembl"/>
        </authorList>
    </citation>
    <scope>IDENTIFICATION</scope>
</reference>
<evidence type="ECO:0000256" key="1">
    <source>
        <dbReference type="SAM" id="MobiDB-lite"/>
    </source>
</evidence>
<dbReference type="Ensembl" id="ENSEBUT00000021462.1">
    <property type="protein sequence ID" value="ENSEBUP00000020886.1"/>
    <property type="gene ID" value="ENSEBUG00000012909.1"/>
</dbReference>
<dbReference type="AlphaFoldDB" id="A0A8C4WZ47"/>
<organism evidence="2 3">
    <name type="scientific">Eptatretus burgeri</name>
    <name type="common">Inshore hagfish</name>
    <dbReference type="NCBI Taxonomy" id="7764"/>
    <lineage>
        <taxon>Eukaryota</taxon>
        <taxon>Metazoa</taxon>
        <taxon>Chordata</taxon>
        <taxon>Craniata</taxon>
        <taxon>Vertebrata</taxon>
        <taxon>Cyclostomata</taxon>
        <taxon>Myxini</taxon>
        <taxon>Myxiniformes</taxon>
        <taxon>Myxinidae</taxon>
        <taxon>Eptatretinae</taxon>
        <taxon>Eptatretus</taxon>
    </lineage>
</organism>
<evidence type="ECO:0000313" key="3">
    <source>
        <dbReference type="Proteomes" id="UP000694388"/>
    </source>
</evidence>
<dbReference type="GeneTree" id="ENSGT00940000171924"/>
<sequence length="119" mass="13132">MTDMVLKGIQEAEEELQKSNQKKLQQEGILRQLPIVSSMLNWFSPVQVSPHGQTFNLIAGSLASTENTYQCMSQDPQKTPPPSPTVQFQHPGIHSKTSFLPSFSAHLSHESCPSLNPSS</sequence>
<keyword evidence="3" id="KW-1185">Reference proteome</keyword>
<proteinExistence type="predicted"/>
<protein>
    <submittedName>
        <fullName evidence="2">Uncharacterized protein</fullName>
    </submittedName>
</protein>
<feature type="region of interest" description="Disordered" evidence="1">
    <location>
        <begin position="69"/>
        <end position="91"/>
    </location>
</feature>
<accession>A0A8C4WZ47</accession>